<dbReference type="Pfam" id="PF01833">
    <property type="entry name" value="TIG"/>
    <property type="match status" value="1"/>
</dbReference>
<sequence>IAAGLALTGGGHAARVAGGSSPSTSPATTPTSNGGTSGSGATASPSTTTPSSGSSGAGTAPTTTNGSSTTTGSTSTTTSTTTTSTTTGPPAAGAPVLASVTPAAGKAGETVTLTGRNLYSSNGQISVVVGSSAAGVTCPSETRCVVTLPALRTHGQVPLRMTTSGGRSNTVMVTYH</sequence>
<evidence type="ECO:0000313" key="4">
    <source>
        <dbReference type="Proteomes" id="UP000437736"/>
    </source>
</evidence>
<proteinExistence type="predicted"/>
<dbReference type="InterPro" id="IPR002909">
    <property type="entry name" value="IPT_dom"/>
</dbReference>
<dbReference type="EMBL" id="WJHE01000116">
    <property type="protein sequence ID" value="MST31684.1"/>
    <property type="molecule type" value="Genomic_DNA"/>
</dbReference>
<feature type="non-terminal residue" evidence="3">
    <location>
        <position position="1"/>
    </location>
</feature>
<evidence type="ECO:0000313" key="3">
    <source>
        <dbReference type="EMBL" id="MST31684.1"/>
    </source>
</evidence>
<evidence type="ECO:0000259" key="2">
    <source>
        <dbReference type="Pfam" id="PF01833"/>
    </source>
</evidence>
<organism evidence="3 4">
    <name type="scientific">Acidiferrimicrobium australe</name>
    <dbReference type="NCBI Taxonomy" id="2664430"/>
    <lineage>
        <taxon>Bacteria</taxon>
        <taxon>Bacillati</taxon>
        <taxon>Actinomycetota</taxon>
        <taxon>Acidimicrobiia</taxon>
        <taxon>Acidimicrobiales</taxon>
        <taxon>Acidimicrobiaceae</taxon>
        <taxon>Acidiferrimicrobium</taxon>
    </lineage>
</organism>
<dbReference type="Gene3D" id="2.60.40.10">
    <property type="entry name" value="Immunoglobulins"/>
    <property type="match status" value="1"/>
</dbReference>
<protein>
    <recommendedName>
        <fullName evidence="2">IPT/TIG domain-containing protein</fullName>
    </recommendedName>
</protein>
<feature type="domain" description="IPT/TIG" evidence="2">
    <location>
        <begin position="95"/>
        <end position="175"/>
    </location>
</feature>
<feature type="region of interest" description="Disordered" evidence="1">
    <location>
        <begin position="1"/>
        <end position="94"/>
    </location>
</feature>
<reference evidence="3 4" key="1">
    <citation type="submission" date="2019-11" db="EMBL/GenBank/DDBJ databases">
        <title>Acidiferrimicrobium australis gen. nov., sp. nov., an acidophilic and obligately heterotrophic, member of the Actinobacteria that catalyses dissimilatory oxido- reduction of iron isolated from metal-rich acidic water in Chile.</title>
        <authorList>
            <person name="Gonzalez D."/>
            <person name="Huber K."/>
            <person name="Hedrich S."/>
            <person name="Rojas-Villalobos C."/>
            <person name="Quatrini R."/>
            <person name="Dinamarca M.A."/>
            <person name="Schwarz A."/>
            <person name="Canales C."/>
            <person name="Nancucheo I."/>
        </authorList>
    </citation>
    <scope>NUCLEOTIDE SEQUENCE [LARGE SCALE GENOMIC DNA]</scope>
    <source>
        <strain evidence="3 4">USS-CCA1</strain>
    </source>
</reference>
<dbReference type="Proteomes" id="UP000437736">
    <property type="component" value="Unassembled WGS sequence"/>
</dbReference>
<dbReference type="SUPFAM" id="SSF81296">
    <property type="entry name" value="E set domains"/>
    <property type="match status" value="1"/>
</dbReference>
<dbReference type="InterPro" id="IPR013783">
    <property type="entry name" value="Ig-like_fold"/>
</dbReference>
<keyword evidence="4" id="KW-1185">Reference proteome</keyword>
<dbReference type="InterPro" id="IPR014756">
    <property type="entry name" value="Ig_E-set"/>
</dbReference>
<comment type="caution">
    <text evidence="3">The sequence shown here is derived from an EMBL/GenBank/DDBJ whole genome shotgun (WGS) entry which is preliminary data.</text>
</comment>
<name>A0ABW9QPN4_9ACTN</name>
<evidence type="ECO:0000256" key="1">
    <source>
        <dbReference type="SAM" id="MobiDB-lite"/>
    </source>
</evidence>
<accession>A0ABW9QPN4</accession>
<gene>
    <name evidence="3" type="ORF">GHK86_02940</name>
</gene>
<feature type="compositionally biased region" description="Low complexity" evidence="1">
    <location>
        <begin position="13"/>
        <end position="94"/>
    </location>
</feature>